<dbReference type="Proteomes" id="UP000053732">
    <property type="component" value="Unassembled WGS sequence"/>
</dbReference>
<dbReference type="AlphaFoldDB" id="A0A0G4PPQ0"/>
<organism evidence="2 3">
    <name type="scientific">Penicillium camemberti (strain FM 013)</name>
    <dbReference type="NCBI Taxonomy" id="1429867"/>
    <lineage>
        <taxon>Eukaryota</taxon>
        <taxon>Fungi</taxon>
        <taxon>Dikarya</taxon>
        <taxon>Ascomycota</taxon>
        <taxon>Pezizomycotina</taxon>
        <taxon>Eurotiomycetes</taxon>
        <taxon>Eurotiomycetidae</taxon>
        <taxon>Eurotiales</taxon>
        <taxon>Aspergillaceae</taxon>
        <taxon>Penicillium</taxon>
    </lineage>
</organism>
<protein>
    <submittedName>
        <fullName evidence="2">Str. FM013</fullName>
    </submittedName>
</protein>
<feature type="region of interest" description="Disordered" evidence="1">
    <location>
        <begin position="106"/>
        <end position="131"/>
    </location>
</feature>
<evidence type="ECO:0000313" key="2">
    <source>
        <dbReference type="EMBL" id="CRL28208.1"/>
    </source>
</evidence>
<accession>A0A0G4PPQ0</accession>
<sequence>MDGSTGGATAIKKMASSKYRSISDLVESFKSSWNNKLVTRQSSEYTTEETEEIEKCIELICCLDGPEWHTWRSNFDALVSKTANPIDLYQFDRICGELNREEKALNGKKKATKANATTSKATNNDDSSETTLVTNANSKDILTISF</sequence>
<reference evidence="2 3" key="1">
    <citation type="journal article" date="2014" name="Nat. Commun.">
        <title>Multiple recent horizontal transfers of a large genomic region in cheese making fungi.</title>
        <authorList>
            <person name="Cheeseman K."/>
            <person name="Ropars J."/>
            <person name="Renault P."/>
            <person name="Dupont J."/>
            <person name="Gouzy J."/>
            <person name="Branca A."/>
            <person name="Abraham A.L."/>
            <person name="Ceppi M."/>
            <person name="Conseiller E."/>
            <person name="Debuchy R."/>
            <person name="Malagnac F."/>
            <person name="Goarin A."/>
            <person name="Silar P."/>
            <person name="Lacoste S."/>
            <person name="Sallet E."/>
            <person name="Bensimon A."/>
            <person name="Giraud T."/>
            <person name="Brygoo Y."/>
        </authorList>
    </citation>
    <scope>NUCLEOTIDE SEQUENCE [LARGE SCALE GENOMIC DNA]</scope>
    <source>
        <strain evidence="3">FM 013</strain>
    </source>
</reference>
<feature type="compositionally biased region" description="Low complexity" evidence="1">
    <location>
        <begin position="113"/>
        <end position="124"/>
    </location>
</feature>
<dbReference type="EMBL" id="HG793159">
    <property type="protein sequence ID" value="CRL28208.1"/>
    <property type="molecule type" value="Genomic_DNA"/>
</dbReference>
<keyword evidence="3" id="KW-1185">Reference proteome</keyword>
<evidence type="ECO:0000256" key="1">
    <source>
        <dbReference type="SAM" id="MobiDB-lite"/>
    </source>
</evidence>
<name>A0A0G4PPQ0_PENC3</name>
<evidence type="ECO:0000313" key="3">
    <source>
        <dbReference type="Proteomes" id="UP000053732"/>
    </source>
</evidence>
<gene>
    <name evidence="2" type="ORF">PCAMFM013_S026g000073</name>
</gene>
<proteinExistence type="predicted"/>